<reference evidence="1" key="1">
    <citation type="submission" date="2014-07" db="EMBL/GenBank/DDBJ databases">
        <title>Identification of a novel salt tolerance gene in wild soybean by whole-genome sequencing.</title>
        <authorList>
            <person name="Lam H.-M."/>
            <person name="Qi X."/>
            <person name="Li M.-W."/>
            <person name="Liu X."/>
            <person name="Xie M."/>
            <person name="Ni M."/>
            <person name="Xu X."/>
        </authorList>
    </citation>
    <scope>NUCLEOTIDE SEQUENCE [LARGE SCALE GENOMIC DNA]</scope>
    <source>
        <tissue evidence="1">Root</tissue>
    </source>
</reference>
<accession>A0A0B2R8I0</accession>
<gene>
    <name evidence="1" type="ORF">glysoja_039734</name>
</gene>
<name>A0A0B2R8I0_GLYSO</name>
<dbReference type="EMBL" id="KN651460">
    <property type="protein sequence ID" value="KHN30796.1"/>
    <property type="molecule type" value="Genomic_DNA"/>
</dbReference>
<dbReference type="AlphaFoldDB" id="A0A0B2R8I0"/>
<organism evidence="1">
    <name type="scientific">Glycine soja</name>
    <name type="common">Wild soybean</name>
    <dbReference type="NCBI Taxonomy" id="3848"/>
    <lineage>
        <taxon>Eukaryota</taxon>
        <taxon>Viridiplantae</taxon>
        <taxon>Streptophyta</taxon>
        <taxon>Embryophyta</taxon>
        <taxon>Tracheophyta</taxon>
        <taxon>Spermatophyta</taxon>
        <taxon>Magnoliopsida</taxon>
        <taxon>eudicotyledons</taxon>
        <taxon>Gunneridae</taxon>
        <taxon>Pentapetalae</taxon>
        <taxon>rosids</taxon>
        <taxon>fabids</taxon>
        <taxon>Fabales</taxon>
        <taxon>Fabaceae</taxon>
        <taxon>Papilionoideae</taxon>
        <taxon>50 kb inversion clade</taxon>
        <taxon>NPAAA clade</taxon>
        <taxon>indigoferoid/millettioid clade</taxon>
        <taxon>Phaseoleae</taxon>
        <taxon>Glycine</taxon>
        <taxon>Glycine subgen. Soja</taxon>
    </lineage>
</organism>
<keyword evidence="1" id="KW-0418">Kinase</keyword>
<evidence type="ECO:0000313" key="1">
    <source>
        <dbReference type="EMBL" id="KHN30796.1"/>
    </source>
</evidence>
<proteinExistence type="predicted"/>
<protein>
    <submittedName>
        <fullName evidence="1">Serine/threonine-protein kinase Nek5</fullName>
        <ecNumber evidence="1">2.7.11.1</ecNumber>
    </submittedName>
</protein>
<keyword evidence="1" id="KW-0808">Transferase</keyword>
<dbReference type="EC" id="2.7.11.1" evidence="1"/>
<dbReference type="Proteomes" id="UP000053555">
    <property type="component" value="Unassembled WGS sequence"/>
</dbReference>
<dbReference type="GO" id="GO:0004674">
    <property type="term" value="F:protein serine/threonine kinase activity"/>
    <property type="evidence" value="ECO:0007669"/>
    <property type="project" value="UniProtKB-EC"/>
</dbReference>
<sequence length="65" mass="7574">MEAVAEGLWGLAEYHGKRGEIGKAVKCLEVFRRRNRYVLKKIRLARQTERCKRSTDQETALIARI</sequence>